<evidence type="ECO:0000313" key="2">
    <source>
        <dbReference type="EMBL" id="QHT95808.1"/>
    </source>
</evidence>
<name>A0A6C0IRH0_9ZZZZ</name>
<evidence type="ECO:0000259" key="1">
    <source>
        <dbReference type="Pfam" id="PF00462"/>
    </source>
</evidence>
<reference evidence="2" key="1">
    <citation type="journal article" date="2020" name="Nature">
        <title>Giant virus diversity and host interactions through global metagenomics.</title>
        <authorList>
            <person name="Schulz F."/>
            <person name="Roux S."/>
            <person name="Paez-Espino D."/>
            <person name="Jungbluth S."/>
            <person name="Walsh D.A."/>
            <person name="Denef V.J."/>
            <person name="McMahon K.D."/>
            <person name="Konstantinidis K.T."/>
            <person name="Eloe-Fadrosh E.A."/>
            <person name="Kyrpides N.C."/>
            <person name="Woyke T."/>
        </authorList>
    </citation>
    <scope>NUCLEOTIDE SEQUENCE</scope>
    <source>
        <strain evidence="2">GVMAG-M-3300024301-20</strain>
    </source>
</reference>
<dbReference type="AlphaFoldDB" id="A0A6C0IRH0"/>
<accession>A0A6C0IRH0</accession>
<dbReference type="InterPro" id="IPR002109">
    <property type="entry name" value="Glutaredoxin"/>
</dbReference>
<dbReference type="PROSITE" id="PS51354">
    <property type="entry name" value="GLUTAREDOXIN_2"/>
    <property type="match status" value="1"/>
</dbReference>
<feature type="domain" description="Glutaredoxin" evidence="1">
    <location>
        <begin position="10"/>
        <end position="76"/>
    </location>
</feature>
<dbReference type="InterPro" id="IPR036249">
    <property type="entry name" value="Thioredoxin-like_sf"/>
</dbReference>
<sequence length="96" mass="11298">MFPKPSTNKITIYSKSGCLNCIKVKDYLKAKNILFEVIDCDNYLLDDREAFIQFIFEISDCERTIFPIVFHGKKYIGGFNETKLHIEKMLDFEVDF</sequence>
<protein>
    <recommendedName>
        <fullName evidence="1">Glutaredoxin domain-containing protein</fullName>
    </recommendedName>
</protein>
<dbReference type="EMBL" id="MN740246">
    <property type="protein sequence ID" value="QHT95808.1"/>
    <property type="molecule type" value="Genomic_DNA"/>
</dbReference>
<dbReference type="CDD" id="cd02066">
    <property type="entry name" value="GRX_family"/>
    <property type="match status" value="1"/>
</dbReference>
<dbReference type="Pfam" id="PF00462">
    <property type="entry name" value="Glutaredoxin"/>
    <property type="match status" value="1"/>
</dbReference>
<dbReference type="SUPFAM" id="SSF52833">
    <property type="entry name" value="Thioredoxin-like"/>
    <property type="match status" value="1"/>
</dbReference>
<dbReference type="Gene3D" id="3.40.30.10">
    <property type="entry name" value="Glutaredoxin"/>
    <property type="match status" value="1"/>
</dbReference>
<organism evidence="2">
    <name type="scientific">viral metagenome</name>
    <dbReference type="NCBI Taxonomy" id="1070528"/>
    <lineage>
        <taxon>unclassified sequences</taxon>
        <taxon>metagenomes</taxon>
        <taxon>organismal metagenomes</taxon>
    </lineage>
</organism>
<proteinExistence type="predicted"/>